<protein>
    <recommendedName>
        <fullName evidence="1">DUF4789 domain-containing protein</fullName>
    </recommendedName>
</protein>
<comment type="caution">
    <text evidence="2">The sequence shown here is derived from an EMBL/GenBank/DDBJ whole genome shotgun (WGS) entry which is preliminary data.</text>
</comment>
<dbReference type="PANTHER" id="PTHR21177">
    <property type="entry name" value="IP06524P-RELATED"/>
    <property type="match status" value="1"/>
</dbReference>
<dbReference type="Pfam" id="PF16033">
    <property type="entry name" value="DUF4789"/>
    <property type="match status" value="2"/>
</dbReference>
<organism evidence="2 3">
    <name type="scientific">Pyrocoelia pectoralis</name>
    <dbReference type="NCBI Taxonomy" id="417401"/>
    <lineage>
        <taxon>Eukaryota</taxon>
        <taxon>Metazoa</taxon>
        <taxon>Ecdysozoa</taxon>
        <taxon>Arthropoda</taxon>
        <taxon>Hexapoda</taxon>
        <taxon>Insecta</taxon>
        <taxon>Pterygota</taxon>
        <taxon>Neoptera</taxon>
        <taxon>Endopterygota</taxon>
        <taxon>Coleoptera</taxon>
        <taxon>Polyphaga</taxon>
        <taxon>Elateriformia</taxon>
        <taxon>Elateroidea</taxon>
        <taxon>Lampyridae</taxon>
        <taxon>Lampyrinae</taxon>
        <taxon>Pyrocoelia</taxon>
    </lineage>
</organism>
<feature type="domain" description="DUF4789" evidence="1">
    <location>
        <begin position="181"/>
        <end position="257"/>
    </location>
</feature>
<evidence type="ECO:0000259" key="1">
    <source>
        <dbReference type="Pfam" id="PF16033"/>
    </source>
</evidence>
<keyword evidence="3" id="KW-1185">Reference proteome</keyword>
<proteinExistence type="predicted"/>
<accession>A0AAN7VCC6</accession>
<evidence type="ECO:0000313" key="3">
    <source>
        <dbReference type="Proteomes" id="UP001329430"/>
    </source>
</evidence>
<dbReference type="InterPro" id="IPR031993">
    <property type="entry name" value="DUF4789"/>
</dbReference>
<feature type="domain" description="DUF4789" evidence="1">
    <location>
        <begin position="15"/>
        <end position="75"/>
    </location>
</feature>
<gene>
    <name evidence="2" type="ORF">RI129_007429</name>
</gene>
<dbReference type="Proteomes" id="UP001329430">
    <property type="component" value="Chromosome 5"/>
</dbReference>
<dbReference type="EMBL" id="JAVRBK010000005">
    <property type="protein sequence ID" value="KAK5643584.1"/>
    <property type="molecule type" value="Genomic_DNA"/>
</dbReference>
<name>A0AAN7VCC6_9COLE</name>
<dbReference type="AlphaFoldDB" id="A0AAN7VCC6"/>
<evidence type="ECO:0000313" key="2">
    <source>
        <dbReference type="EMBL" id="KAK5643584.1"/>
    </source>
</evidence>
<dbReference type="PANTHER" id="PTHR21177:SF7">
    <property type="entry name" value="GH11627P"/>
    <property type="match status" value="1"/>
</dbReference>
<sequence>MELIPSPIISNSTTKYIEAECRCPPHTAQFPADGHCYNIFTVGPCERGQYFAPDDTITQNSQRQGKCKPTEKCENSNELYWPEDKKCYLYLSQGPCPKGQLITADFDGISACKCDYKYEMRNYSSHGNGCYEHFTKGPCKENGHLFLPNQHCGCHNLLPHYYNLTKMCYELGTIGPCDAGEQFLIDYNTKSATCQCKKGHIRYENDYNCYRPYTQGPCPAGYILVNTTSCIKQPCKRGYLYFVVSKTCYRIGNRGPCKKNYVISFDFHTRPSIDGISYNAVCRCKHANGNICEQLQQTACSRDHNTVMYNNRCFKLYSQTPCPTGAWLVIKRQSKGWENSKRNEGVCECMPGYKQNAATSNDGGDIDCAGPTIALAEFLNHN</sequence>
<reference evidence="2 3" key="1">
    <citation type="journal article" date="2024" name="Insects">
        <title>An Improved Chromosome-Level Genome Assembly of the Firefly Pyrocoelia pectoralis.</title>
        <authorList>
            <person name="Fu X."/>
            <person name="Meyer-Rochow V.B."/>
            <person name="Ballantyne L."/>
            <person name="Zhu X."/>
        </authorList>
    </citation>
    <scope>NUCLEOTIDE SEQUENCE [LARGE SCALE GENOMIC DNA]</scope>
    <source>
        <strain evidence="2">XCY_ONT2</strain>
    </source>
</reference>